<sequence>MHSSQTYKKLVVFTSRFPFPLEKGDKLRAYHQIKELSKHYEVHLICTSEHKVEEKSKTQLDPYCASINVFPIGLIQKIFGSGRKIFTHKPIQVGYFHHLTIQWKVNKLLKEIQPDHIYCQLIRAAEYVKNYHECPKTIDYMDALSKGIERRSLTAKGIRKIIFNKEYKRLLNYENSIFEYFENHTIISQQDKQYIFHKNRDQIAVIPNGVDESFIGQHNNTPKTADIVFIGNMSYPPNVTAAQFIVNEITPLLKKEIKIKIAGSNPAKEVLKLAQENVEITGYVDDIKQAYQSAQIFVAPMFLGTGLQNKLLESMALGVPCITTSLANNALGAKPEKEILIADTADEFAKRIKRLSSNDELRNNIINNGRSFILENYEWSKVTQQLVELIKSS</sequence>
<proteinExistence type="predicted"/>
<dbReference type="Pfam" id="PF13692">
    <property type="entry name" value="Glyco_trans_1_4"/>
    <property type="match status" value="1"/>
</dbReference>
<gene>
    <name evidence="2" type="ORF">DXU93_05095</name>
</gene>
<dbReference type="GO" id="GO:0016757">
    <property type="term" value="F:glycosyltransferase activity"/>
    <property type="evidence" value="ECO:0007669"/>
    <property type="project" value="TreeGrafter"/>
</dbReference>
<name>A0A3E1F070_9FLAO</name>
<dbReference type="PANTHER" id="PTHR46401">
    <property type="entry name" value="GLYCOSYLTRANSFERASE WBBK-RELATED"/>
    <property type="match status" value="1"/>
</dbReference>
<dbReference type="Gene3D" id="3.40.50.2000">
    <property type="entry name" value="Glycogen Phosphorylase B"/>
    <property type="match status" value="2"/>
</dbReference>
<dbReference type="EMBL" id="QURB01000002">
    <property type="protein sequence ID" value="RFC55200.1"/>
    <property type="molecule type" value="Genomic_DNA"/>
</dbReference>
<dbReference type="AlphaFoldDB" id="A0A3E1F070"/>
<dbReference type="SUPFAM" id="SSF53756">
    <property type="entry name" value="UDP-Glycosyltransferase/glycogen phosphorylase"/>
    <property type="match status" value="1"/>
</dbReference>
<dbReference type="CDD" id="cd03801">
    <property type="entry name" value="GT4_PimA-like"/>
    <property type="match status" value="1"/>
</dbReference>
<evidence type="ECO:0000313" key="2">
    <source>
        <dbReference type="EMBL" id="RFC55200.1"/>
    </source>
</evidence>
<protein>
    <submittedName>
        <fullName evidence="2">Glycosyltransferase</fullName>
    </submittedName>
</protein>
<evidence type="ECO:0000256" key="1">
    <source>
        <dbReference type="ARBA" id="ARBA00022679"/>
    </source>
</evidence>
<dbReference type="Proteomes" id="UP000257127">
    <property type="component" value="Unassembled WGS sequence"/>
</dbReference>
<keyword evidence="3" id="KW-1185">Reference proteome</keyword>
<organism evidence="2 3">
    <name type="scientific">Brumimicrobium aurantiacum</name>
    <dbReference type="NCBI Taxonomy" id="1737063"/>
    <lineage>
        <taxon>Bacteria</taxon>
        <taxon>Pseudomonadati</taxon>
        <taxon>Bacteroidota</taxon>
        <taxon>Flavobacteriia</taxon>
        <taxon>Flavobacteriales</taxon>
        <taxon>Crocinitomicaceae</taxon>
        <taxon>Brumimicrobium</taxon>
    </lineage>
</organism>
<evidence type="ECO:0000313" key="3">
    <source>
        <dbReference type="Proteomes" id="UP000257127"/>
    </source>
</evidence>
<dbReference type="PANTHER" id="PTHR46401:SF2">
    <property type="entry name" value="GLYCOSYLTRANSFERASE WBBK-RELATED"/>
    <property type="match status" value="1"/>
</dbReference>
<keyword evidence="1 2" id="KW-0808">Transferase</keyword>
<comment type="caution">
    <text evidence="2">The sequence shown here is derived from an EMBL/GenBank/DDBJ whole genome shotgun (WGS) entry which is preliminary data.</text>
</comment>
<accession>A0A3E1F070</accession>
<dbReference type="GO" id="GO:0009103">
    <property type="term" value="P:lipopolysaccharide biosynthetic process"/>
    <property type="evidence" value="ECO:0007669"/>
    <property type="project" value="TreeGrafter"/>
</dbReference>
<reference evidence="2 3" key="1">
    <citation type="submission" date="2018-08" db="EMBL/GenBank/DDBJ databases">
        <title>The draft genome squence of Brumimicrobium sp. N62.</title>
        <authorList>
            <person name="Du Z.-J."/>
            <person name="Luo H.-R."/>
        </authorList>
    </citation>
    <scope>NUCLEOTIDE SEQUENCE [LARGE SCALE GENOMIC DNA]</scope>
    <source>
        <strain evidence="2 3">N62</strain>
    </source>
</reference>